<comment type="caution">
    <text evidence="3">The sequence shown here is derived from an EMBL/GenBank/DDBJ whole genome shotgun (WGS) entry which is preliminary data.</text>
</comment>
<evidence type="ECO:0000256" key="1">
    <source>
        <dbReference type="ARBA" id="ARBA00038357"/>
    </source>
</evidence>
<dbReference type="GO" id="GO:0020037">
    <property type="term" value="F:heme binding"/>
    <property type="evidence" value="ECO:0007669"/>
    <property type="project" value="UniProtKB-ARBA"/>
</dbReference>
<dbReference type="OrthoDB" id="899at2759"/>
<dbReference type="InterPro" id="IPR036400">
    <property type="entry name" value="Cyt_B5-like_heme/steroid_sf"/>
</dbReference>
<protein>
    <recommendedName>
        <fullName evidence="2">Cytochrome b5 heme-binding domain-containing protein</fullName>
    </recommendedName>
</protein>
<reference evidence="3" key="1">
    <citation type="submission" date="2020-12" db="EMBL/GenBank/DDBJ databases">
        <title>Metabolic potential, ecology and presence of endohyphal bacteria is reflected in genomic diversity of Mucoromycotina.</title>
        <authorList>
            <person name="Muszewska A."/>
            <person name="Okrasinska A."/>
            <person name="Steczkiewicz K."/>
            <person name="Drgas O."/>
            <person name="Orlowska M."/>
            <person name="Perlinska-Lenart U."/>
            <person name="Aleksandrzak-Piekarczyk T."/>
            <person name="Szatraj K."/>
            <person name="Zielenkiewicz U."/>
            <person name="Pilsyk S."/>
            <person name="Malc E."/>
            <person name="Mieczkowski P."/>
            <person name="Kruszewska J.S."/>
            <person name="Biernat P."/>
            <person name="Pawlowska J."/>
        </authorList>
    </citation>
    <scope>NUCLEOTIDE SEQUENCE</scope>
    <source>
        <strain evidence="3">WA0000051536</strain>
    </source>
</reference>
<dbReference type="PANTHER" id="PTHR10281">
    <property type="entry name" value="MEMBRANE-ASSOCIATED PROGESTERONE RECEPTOR COMPONENT-RELATED"/>
    <property type="match status" value="1"/>
</dbReference>
<dbReference type="InterPro" id="IPR050577">
    <property type="entry name" value="MAPR/NEUFC/NENF-like"/>
</dbReference>
<accession>A0A8H7PV95</accession>
<comment type="similarity">
    <text evidence="1">Belongs to the cytochrome b5 family. MAPR subfamily.</text>
</comment>
<dbReference type="AlphaFoldDB" id="A0A8H7PV95"/>
<dbReference type="Pfam" id="PF00173">
    <property type="entry name" value="Cyt-b5"/>
    <property type="match status" value="1"/>
</dbReference>
<evidence type="ECO:0000313" key="3">
    <source>
        <dbReference type="EMBL" id="KAG2180731.1"/>
    </source>
</evidence>
<dbReference type="GO" id="GO:0016020">
    <property type="term" value="C:membrane"/>
    <property type="evidence" value="ECO:0007669"/>
    <property type="project" value="TreeGrafter"/>
</dbReference>
<evidence type="ECO:0000313" key="4">
    <source>
        <dbReference type="Proteomes" id="UP000612746"/>
    </source>
</evidence>
<dbReference type="InterPro" id="IPR001199">
    <property type="entry name" value="Cyt_B5-like_heme/steroid-bd"/>
</dbReference>
<dbReference type="GO" id="GO:0005783">
    <property type="term" value="C:endoplasmic reticulum"/>
    <property type="evidence" value="ECO:0007669"/>
    <property type="project" value="TreeGrafter"/>
</dbReference>
<dbReference type="Proteomes" id="UP000612746">
    <property type="component" value="Unassembled WGS sequence"/>
</dbReference>
<dbReference type="Gene3D" id="3.10.120.10">
    <property type="entry name" value="Cytochrome b5-like heme/steroid binding domain"/>
    <property type="match status" value="1"/>
</dbReference>
<dbReference type="PANTHER" id="PTHR10281:SF115">
    <property type="entry name" value="BINDING PROTEIN, PUTATIVE (AFU_ORTHOLOGUE AFUA_4G06240)-RELATED"/>
    <property type="match status" value="1"/>
</dbReference>
<dbReference type="FunFam" id="3.10.120.10:FF:000003">
    <property type="entry name" value="membrane-associated progesterone receptor component 1"/>
    <property type="match status" value="1"/>
</dbReference>
<proteinExistence type="inferred from homology"/>
<feature type="domain" description="Cytochrome b5 heme-binding" evidence="2">
    <location>
        <begin position="11"/>
        <end position="107"/>
    </location>
</feature>
<gene>
    <name evidence="3" type="ORF">INT44_003738</name>
</gene>
<dbReference type="EMBL" id="JAEPRA010000009">
    <property type="protein sequence ID" value="KAG2180731.1"/>
    <property type="molecule type" value="Genomic_DNA"/>
</dbReference>
<evidence type="ECO:0000259" key="2">
    <source>
        <dbReference type="SMART" id="SM01117"/>
    </source>
</evidence>
<dbReference type="SUPFAM" id="SSF55856">
    <property type="entry name" value="Cytochrome b5-like heme/steroid binding domain"/>
    <property type="match status" value="1"/>
</dbReference>
<dbReference type="SMART" id="SM01117">
    <property type="entry name" value="Cyt-b5"/>
    <property type="match status" value="1"/>
</dbReference>
<name>A0A8H7PV95_9FUNG</name>
<sequence length="109" mass="11914">MATEPPKDTPFKPSELAAFDGTDSSKPIYVAIKGIVYDVTKKPEMYGAGSGYNCFAGKDASKALGKSSLKPEDCVADYSSLDEKEMETLDGWVNFFQQRYNIVGKVVDN</sequence>
<keyword evidence="4" id="KW-1185">Reference proteome</keyword>
<organism evidence="3 4">
    <name type="scientific">Umbelopsis vinacea</name>
    <dbReference type="NCBI Taxonomy" id="44442"/>
    <lineage>
        <taxon>Eukaryota</taxon>
        <taxon>Fungi</taxon>
        <taxon>Fungi incertae sedis</taxon>
        <taxon>Mucoromycota</taxon>
        <taxon>Mucoromycotina</taxon>
        <taxon>Umbelopsidomycetes</taxon>
        <taxon>Umbelopsidales</taxon>
        <taxon>Umbelopsidaceae</taxon>
        <taxon>Umbelopsis</taxon>
    </lineage>
</organism>